<evidence type="ECO:0000256" key="1">
    <source>
        <dbReference type="ARBA" id="ARBA00004651"/>
    </source>
</evidence>
<organism evidence="9">
    <name type="scientific">marine metagenome</name>
    <dbReference type="NCBI Taxonomy" id="408172"/>
    <lineage>
        <taxon>unclassified sequences</taxon>
        <taxon>metagenomes</taxon>
        <taxon>ecological metagenomes</taxon>
    </lineage>
</organism>
<name>A0A382V3W1_9ZZZZ</name>
<keyword evidence="2" id="KW-0813">Transport</keyword>
<evidence type="ECO:0000256" key="6">
    <source>
        <dbReference type="ARBA" id="ARBA00023136"/>
    </source>
</evidence>
<accession>A0A382V3W1</accession>
<feature type="domain" description="ABC transmembrane type-1" evidence="8">
    <location>
        <begin position="20"/>
        <end position="235"/>
    </location>
</feature>
<feature type="transmembrane region" description="Helical" evidence="7">
    <location>
        <begin position="212"/>
        <end position="238"/>
    </location>
</feature>
<evidence type="ECO:0000259" key="8">
    <source>
        <dbReference type="PROSITE" id="PS50928"/>
    </source>
</evidence>
<proteinExistence type="predicted"/>
<dbReference type="Gene3D" id="1.10.3720.10">
    <property type="entry name" value="MetI-like"/>
    <property type="match status" value="1"/>
</dbReference>
<dbReference type="Pfam" id="PF00528">
    <property type="entry name" value="BPD_transp_1"/>
    <property type="match status" value="1"/>
</dbReference>
<dbReference type="EMBL" id="UINC01148978">
    <property type="protein sequence ID" value="SVD41164.1"/>
    <property type="molecule type" value="Genomic_DNA"/>
</dbReference>
<sequence>DLGLSFISRRPVLHEILERVPATLLLVGTSLIIAIAIGTTLGTLVAQRPGSLIDSILSSAAVALYSIPVFWLGLMLVLFFGVYLKWFPISGMYSLLIPKEGFDRVLDIAKHLVLPSIALSSVWIGQYLRLSRTSVAEVYNEHYIVTVKAIGFSSNTILLHYALRNALLPIVTIFGLQLGLALTGAVLTETVFSWPGLGRLIYDAILSRDTPIIMGAYIVMSICVALASLITDLLYAVLDPRVEL</sequence>
<feature type="non-terminal residue" evidence="9">
    <location>
        <position position="1"/>
    </location>
</feature>
<evidence type="ECO:0000256" key="2">
    <source>
        <dbReference type="ARBA" id="ARBA00022448"/>
    </source>
</evidence>
<protein>
    <recommendedName>
        <fullName evidence="8">ABC transmembrane type-1 domain-containing protein</fullName>
    </recommendedName>
</protein>
<dbReference type="InterPro" id="IPR035906">
    <property type="entry name" value="MetI-like_sf"/>
</dbReference>
<gene>
    <name evidence="9" type="ORF">METZ01_LOCUS394018</name>
</gene>
<keyword evidence="6 7" id="KW-0472">Membrane</keyword>
<evidence type="ECO:0000256" key="3">
    <source>
        <dbReference type="ARBA" id="ARBA00022475"/>
    </source>
</evidence>
<dbReference type="PANTHER" id="PTHR43163:SF6">
    <property type="entry name" value="DIPEPTIDE TRANSPORT SYSTEM PERMEASE PROTEIN DPPB-RELATED"/>
    <property type="match status" value="1"/>
</dbReference>
<evidence type="ECO:0000256" key="5">
    <source>
        <dbReference type="ARBA" id="ARBA00022989"/>
    </source>
</evidence>
<dbReference type="PANTHER" id="PTHR43163">
    <property type="entry name" value="DIPEPTIDE TRANSPORT SYSTEM PERMEASE PROTEIN DPPB-RELATED"/>
    <property type="match status" value="1"/>
</dbReference>
<dbReference type="GO" id="GO:0005886">
    <property type="term" value="C:plasma membrane"/>
    <property type="evidence" value="ECO:0007669"/>
    <property type="project" value="UniProtKB-SubCell"/>
</dbReference>
<dbReference type="SUPFAM" id="SSF161098">
    <property type="entry name" value="MetI-like"/>
    <property type="match status" value="1"/>
</dbReference>
<feature type="transmembrane region" description="Helical" evidence="7">
    <location>
        <begin position="62"/>
        <end position="84"/>
    </location>
</feature>
<keyword evidence="4 7" id="KW-0812">Transmembrane</keyword>
<evidence type="ECO:0000256" key="4">
    <source>
        <dbReference type="ARBA" id="ARBA00022692"/>
    </source>
</evidence>
<evidence type="ECO:0000313" key="9">
    <source>
        <dbReference type="EMBL" id="SVD41164.1"/>
    </source>
</evidence>
<reference evidence="9" key="1">
    <citation type="submission" date="2018-05" db="EMBL/GenBank/DDBJ databases">
        <authorList>
            <person name="Lanie J.A."/>
            <person name="Ng W.-L."/>
            <person name="Kazmierczak K.M."/>
            <person name="Andrzejewski T.M."/>
            <person name="Davidsen T.M."/>
            <person name="Wayne K.J."/>
            <person name="Tettelin H."/>
            <person name="Glass J.I."/>
            <person name="Rusch D."/>
            <person name="Podicherti R."/>
            <person name="Tsui H.-C.T."/>
            <person name="Winkler M.E."/>
        </authorList>
    </citation>
    <scope>NUCLEOTIDE SEQUENCE</scope>
</reference>
<dbReference type="GO" id="GO:0055085">
    <property type="term" value="P:transmembrane transport"/>
    <property type="evidence" value="ECO:0007669"/>
    <property type="project" value="InterPro"/>
</dbReference>
<keyword evidence="3" id="KW-1003">Cell membrane</keyword>
<dbReference type="CDD" id="cd06261">
    <property type="entry name" value="TM_PBP2"/>
    <property type="match status" value="1"/>
</dbReference>
<dbReference type="AlphaFoldDB" id="A0A382V3W1"/>
<dbReference type="PROSITE" id="PS50928">
    <property type="entry name" value="ABC_TM1"/>
    <property type="match status" value="1"/>
</dbReference>
<keyword evidence="5 7" id="KW-1133">Transmembrane helix</keyword>
<dbReference type="InterPro" id="IPR000515">
    <property type="entry name" value="MetI-like"/>
</dbReference>
<feature type="transmembrane region" description="Helical" evidence="7">
    <location>
        <begin position="170"/>
        <end position="192"/>
    </location>
</feature>
<feature type="transmembrane region" description="Helical" evidence="7">
    <location>
        <begin position="20"/>
        <end position="42"/>
    </location>
</feature>
<comment type="subcellular location">
    <subcellularLocation>
        <location evidence="1">Cell membrane</location>
        <topology evidence="1">Multi-pass membrane protein</topology>
    </subcellularLocation>
</comment>
<evidence type="ECO:0000256" key="7">
    <source>
        <dbReference type="SAM" id="Phobius"/>
    </source>
</evidence>